<evidence type="ECO:0008006" key="3">
    <source>
        <dbReference type="Google" id="ProtNLM"/>
    </source>
</evidence>
<dbReference type="EMBL" id="BCMI01000005">
    <property type="protein sequence ID" value="GAX05458.1"/>
    <property type="molecule type" value="Genomic_DNA"/>
</dbReference>
<reference evidence="1 2" key="1">
    <citation type="submission" date="2015-11" db="EMBL/GenBank/DDBJ databases">
        <title>Draft genome sequences of new species of the genus Lactobacillus isolated from orchardgrass silage.</title>
        <authorList>
            <person name="Tohno M."/>
            <person name="Tanizawa Y."/>
            <person name="Arita M."/>
        </authorList>
    </citation>
    <scope>NUCLEOTIDE SEQUENCE [LARGE SCALE GENOMIC DNA]</scope>
    <source>
        <strain evidence="1 2">IWT25</strain>
    </source>
</reference>
<dbReference type="OrthoDB" id="9810336at2"/>
<organism evidence="1 2">
    <name type="scientific">Secundilactobacillus pentosiphilus</name>
    <dbReference type="NCBI Taxonomy" id="1714682"/>
    <lineage>
        <taxon>Bacteria</taxon>
        <taxon>Bacillati</taxon>
        <taxon>Bacillota</taxon>
        <taxon>Bacilli</taxon>
        <taxon>Lactobacillales</taxon>
        <taxon>Lactobacillaceae</taxon>
        <taxon>Secundilactobacillus</taxon>
    </lineage>
</organism>
<gene>
    <name evidence="1" type="ORF">IWT25_00764</name>
</gene>
<name>A0A1Z5IV23_9LACO</name>
<comment type="caution">
    <text evidence="1">The sequence shown here is derived from an EMBL/GenBank/DDBJ whole genome shotgun (WGS) entry which is preliminary data.</text>
</comment>
<sequence>MMTFQFKNFNNFRWMFDRLKQDIEVTVPVSDHKPTAKDFDSTGTPKKQFSDVQKLCEPIVKSTTNTWTSPGTEFLAEGGGTVEVAQMQWVSLYPDFPRGTRVHVVASNHDYEVENFTPDEVAGLTTYYLKTVTK</sequence>
<dbReference type="AlphaFoldDB" id="A0A1Z5IV23"/>
<dbReference type="Proteomes" id="UP000198414">
    <property type="component" value="Unassembled WGS sequence"/>
</dbReference>
<evidence type="ECO:0000313" key="1">
    <source>
        <dbReference type="EMBL" id="GAX05458.1"/>
    </source>
</evidence>
<protein>
    <recommendedName>
        <fullName evidence="3">Head-tail joining protein</fullName>
    </recommendedName>
</protein>
<evidence type="ECO:0000313" key="2">
    <source>
        <dbReference type="Proteomes" id="UP000198414"/>
    </source>
</evidence>
<proteinExistence type="predicted"/>
<dbReference type="RefSeq" id="WP_145993325.1">
    <property type="nucleotide sequence ID" value="NZ_BCMI01000005.1"/>
</dbReference>
<accession>A0A1Z5IV23</accession>